<keyword evidence="2" id="KW-1185">Reference proteome</keyword>
<evidence type="ECO:0000313" key="2">
    <source>
        <dbReference type="Proteomes" id="UP001360560"/>
    </source>
</evidence>
<sequence>MFLNLGTSFPEYLVAKEENIQNFVKIEKNVNMEMEYLEDCDMIGNDILEMIVVMVFRVERRRILYIRL</sequence>
<dbReference type="GeneID" id="90076650"/>
<comment type="caution">
    <text evidence="1">The sequence shown here is derived from an EMBL/GenBank/DDBJ whole genome shotgun (WGS) entry which is preliminary data.</text>
</comment>
<dbReference type="AlphaFoldDB" id="A0AAV5QW52"/>
<proteinExistence type="predicted"/>
<name>A0AAV5QW52_9ASCO</name>
<organism evidence="1 2">
    <name type="scientific">Saccharomycopsis crataegensis</name>
    <dbReference type="NCBI Taxonomy" id="43959"/>
    <lineage>
        <taxon>Eukaryota</taxon>
        <taxon>Fungi</taxon>
        <taxon>Dikarya</taxon>
        <taxon>Ascomycota</taxon>
        <taxon>Saccharomycotina</taxon>
        <taxon>Saccharomycetes</taxon>
        <taxon>Saccharomycopsidaceae</taxon>
        <taxon>Saccharomycopsis</taxon>
    </lineage>
</organism>
<gene>
    <name evidence="1" type="ORF">DASC09_060010</name>
</gene>
<protein>
    <submittedName>
        <fullName evidence="1">Uncharacterized protein</fullName>
    </submittedName>
</protein>
<dbReference type="Proteomes" id="UP001360560">
    <property type="component" value="Unassembled WGS sequence"/>
</dbReference>
<reference evidence="1 2" key="1">
    <citation type="journal article" date="2023" name="Elife">
        <title>Identification of key yeast species and microbe-microbe interactions impacting larval growth of Drosophila in the wild.</title>
        <authorList>
            <person name="Mure A."/>
            <person name="Sugiura Y."/>
            <person name="Maeda R."/>
            <person name="Honda K."/>
            <person name="Sakurai N."/>
            <person name="Takahashi Y."/>
            <person name="Watada M."/>
            <person name="Katoh T."/>
            <person name="Gotoh A."/>
            <person name="Gotoh Y."/>
            <person name="Taniguchi I."/>
            <person name="Nakamura K."/>
            <person name="Hayashi T."/>
            <person name="Katayama T."/>
            <person name="Uemura T."/>
            <person name="Hattori Y."/>
        </authorList>
    </citation>
    <scope>NUCLEOTIDE SEQUENCE [LARGE SCALE GENOMIC DNA]</scope>
    <source>
        <strain evidence="1 2">SC-9</strain>
    </source>
</reference>
<accession>A0AAV5QW52</accession>
<evidence type="ECO:0000313" key="1">
    <source>
        <dbReference type="EMBL" id="GMM38662.1"/>
    </source>
</evidence>
<dbReference type="EMBL" id="BTFZ01000020">
    <property type="protein sequence ID" value="GMM38662.1"/>
    <property type="molecule type" value="Genomic_DNA"/>
</dbReference>
<dbReference type="RefSeq" id="XP_064855657.1">
    <property type="nucleotide sequence ID" value="XM_064999585.1"/>
</dbReference>